<evidence type="ECO:0000313" key="2">
    <source>
        <dbReference type="Proteomes" id="UP000256540"/>
    </source>
</evidence>
<proteinExistence type="predicted"/>
<protein>
    <submittedName>
        <fullName evidence="1">Uncharacterized protein</fullName>
    </submittedName>
</protein>
<sequence>MITHSPHTIANRTERIGRFSVPGVLGDFEVRSMKNRKERPVLMVLRSDWENTPTYSKVKPVVEVTIEKNGQMIPVNQASLWHDLKNLNVNFSQRALESFFTQSTHMHQCRQI</sequence>
<evidence type="ECO:0000313" key="1">
    <source>
        <dbReference type="EMBL" id="RRO12467.1"/>
    </source>
</evidence>
<organism evidence="1 2">
    <name type="scientific">Pectobacterium aquaticum</name>
    <dbReference type="NCBI Taxonomy" id="2204145"/>
    <lineage>
        <taxon>Bacteria</taxon>
        <taxon>Pseudomonadati</taxon>
        <taxon>Pseudomonadota</taxon>
        <taxon>Gammaproteobacteria</taxon>
        <taxon>Enterobacterales</taxon>
        <taxon>Pectobacteriaceae</taxon>
        <taxon>Pectobacterium</taxon>
    </lineage>
</organism>
<dbReference type="RefSeq" id="WP_116167204.1">
    <property type="nucleotide sequence ID" value="NZ_QHJS02000085.1"/>
</dbReference>
<name>A0AA93ALD9_9GAMM</name>
<gene>
    <name evidence="1" type="ORF">DMB84_019130</name>
</gene>
<comment type="caution">
    <text evidence="1">The sequence shown here is derived from an EMBL/GenBank/DDBJ whole genome shotgun (WGS) entry which is preliminary data.</text>
</comment>
<reference evidence="1 2" key="1">
    <citation type="submission" date="2018-11" db="EMBL/GenBank/DDBJ databases">
        <title>Draft genome sequences of proposed Pectobacterium aquaticum sp. nov. isolated in France from fresh water.</title>
        <authorList>
            <person name="Pedron J."/>
            <person name="Barny M.A."/>
        </authorList>
    </citation>
    <scope>NUCLEOTIDE SEQUENCE [LARGE SCALE GENOMIC DNA]</scope>
    <source>
        <strain evidence="1 2">A127-S21-F16</strain>
    </source>
</reference>
<dbReference type="Proteomes" id="UP000256540">
    <property type="component" value="Unassembled WGS sequence"/>
</dbReference>
<dbReference type="AlphaFoldDB" id="A0AA93ALD9"/>
<dbReference type="EMBL" id="QHJS02000085">
    <property type="protein sequence ID" value="RRO12467.1"/>
    <property type="molecule type" value="Genomic_DNA"/>
</dbReference>
<accession>A0AA93ALD9</accession>